<evidence type="ECO:0000313" key="2">
    <source>
        <dbReference type="EMBL" id="GCC23443.1"/>
    </source>
</evidence>
<dbReference type="EMBL" id="BEZZ01000030">
    <property type="protein sequence ID" value="GCC23443.1"/>
    <property type="molecule type" value="Genomic_DNA"/>
</dbReference>
<proteinExistence type="predicted"/>
<comment type="caution">
    <text evidence="2">The sequence shown here is derived from an EMBL/GenBank/DDBJ whole genome shotgun (WGS) entry which is preliminary data.</text>
</comment>
<gene>
    <name evidence="2" type="ORF">chiPu_0001839</name>
</gene>
<reference evidence="2 3" key="1">
    <citation type="journal article" date="2018" name="Nat. Ecol. Evol.">
        <title>Shark genomes provide insights into elasmobranch evolution and the origin of vertebrates.</title>
        <authorList>
            <person name="Hara Y"/>
            <person name="Yamaguchi K"/>
            <person name="Onimaru K"/>
            <person name="Kadota M"/>
            <person name="Koyanagi M"/>
            <person name="Keeley SD"/>
            <person name="Tatsumi K"/>
            <person name="Tanaka K"/>
            <person name="Motone F"/>
            <person name="Kageyama Y"/>
            <person name="Nozu R"/>
            <person name="Adachi N"/>
            <person name="Nishimura O"/>
            <person name="Nakagawa R"/>
            <person name="Tanegashima C"/>
            <person name="Kiyatake I"/>
            <person name="Matsumoto R"/>
            <person name="Murakumo K"/>
            <person name="Nishida K"/>
            <person name="Terakita A"/>
            <person name="Kuratani S"/>
            <person name="Sato K"/>
            <person name="Hyodo S Kuraku.S."/>
        </authorList>
    </citation>
    <scope>NUCLEOTIDE SEQUENCE [LARGE SCALE GENOMIC DNA]</scope>
</reference>
<dbReference type="Proteomes" id="UP000287033">
    <property type="component" value="Unassembled WGS sequence"/>
</dbReference>
<dbReference type="AlphaFoldDB" id="A0A401RZ65"/>
<feature type="region of interest" description="Disordered" evidence="1">
    <location>
        <begin position="56"/>
        <end position="83"/>
    </location>
</feature>
<sequence>MVKRERPRGGDTSPGGRGIVNIHKWGALPRTGDRPLTLAAPDRQAHVVQAAVSMETGSGRWGHHGGRWSSPQRDARAQGEGEGECCRGHLSDLVCTVTEGSKWRPFGRGY</sequence>
<name>A0A401RZ65_CHIPU</name>
<feature type="region of interest" description="Disordered" evidence="1">
    <location>
        <begin position="1"/>
        <end position="21"/>
    </location>
</feature>
<evidence type="ECO:0000256" key="1">
    <source>
        <dbReference type="SAM" id="MobiDB-lite"/>
    </source>
</evidence>
<organism evidence="2 3">
    <name type="scientific">Chiloscyllium punctatum</name>
    <name type="common">Brownbanded bambooshark</name>
    <name type="synonym">Hemiscyllium punctatum</name>
    <dbReference type="NCBI Taxonomy" id="137246"/>
    <lineage>
        <taxon>Eukaryota</taxon>
        <taxon>Metazoa</taxon>
        <taxon>Chordata</taxon>
        <taxon>Craniata</taxon>
        <taxon>Vertebrata</taxon>
        <taxon>Chondrichthyes</taxon>
        <taxon>Elasmobranchii</taxon>
        <taxon>Galeomorphii</taxon>
        <taxon>Galeoidea</taxon>
        <taxon>Orectolobiformes</taxon>
        <taxon>Hemiscylliidae</taxon>
        <taxon>Chiloscyllium</taxon>
    </lineage>
</organism>
<accession>A0A401RZ65</accession>
<evidence type="ECO:0000313" key="3">
    <source>
        <dbReference type="Proteomes" id="UP000287033"/>
    </source>
</evidence>
<keyword evidence="3" id="KW-1185">Reference proteome</keyword>
<feature type="compositionally biased region" description="Basic and acidic residues" evidence="1">
    <location>
        <begin position="73"/>
        <end position="83"/>
    </location>
</feature>
<protein>
    <submittedName>
        <fullName evidence="2">Uncharacterized protein</fullName>
    </submittedName>
</protein>